<feature type="domain" description="Alpha/beta hydrolase" evidence="2">
    <location>
        <begin position="264"/>
        <end position="664"/>
    </location>
</feature>
<dbReference type="Proteomes" id="UP000289437">
    <property type="component" value="Unassembled WGS sequence"/>
</dbReference>
<comment type="caution">
    <text evidence="3">The sequence shown here is derived from an EMBL/GenBank/DDBJ whole genome shotgun (WGS) entry which is preliminary data.</text>
</comment>
<keyword evidence="1" id="KW-0732">Signal</keyword>
<evidence type="ECO:0000313" key="3">
    <source>
        <dbReference type="EMBL" id="RXH54450.1"/>
    </source>
</evidence>
<evidence type="ECO:0000256" key="1">
    <source>
        <dbReference type="SAM" id="SignalP"/>
    </source>
</evidence>
<dbReference type="OrthoDB" id="222879at2"/>
<dbReference type="Pfam" id="PF20091">
    <property type="entry name" value="Abhydrolase_10"/>
    <property type="match status" value="1"/>
</dbReference>
<dbReference type="InterPro" id="IPR045394">
    <property type="entry name" value="Abhydrolase_dom"/>
</dbReference>
<feature type="signal peptide" evidence="1">
    <location>
        <begin position="1"/>
        <end position="25"/>
    </location>
</feature>
<evidence type="ECO:0000259" key="2">
    <source>
        <dbReference type="Pfam" id="PF20091"/>
    </source>
</evidence>
<protein>
    <recommendedName>
        <fullName evidence="2">Alpha/beta hydrolase domain-containing protein</fullName>
    </recommendedName>
</protein>
<name>A0A4Q0SWX0_9BACT</name>
<reference evidence="3 4" key="1">
    <citation type="submission" date="2018-11" db="EMBL/GenBank/DDBJ databases">
        <authorList>
            <person name="Mardanov A.V."/>
            <person name="Ravin N.V."/>
            <person name="Dedysh S.N."/>
        </authorList>
    </citation>
    <scope>NUCLEOTIDE SEQUENCE [LARGE SCALE GENOMIC DNA]</scope>
    <source>
        <strain evidence="3 4">AF10</strain>
    </source>
</reference>
<keyword evidence="4" id="KW-1185">Reference proteome</keyword>
<accession>A0A4Q0SWX0</accession>
<sequence>MAKNAARVFLGLAYCLLVSLSSASAEVKAVVITSRLPWLDGKPVGSVGAYEKLQGHITYTIDPKAKGNERIADITLAPRDAHGMVEFTADFVVVRPVDPAKARSTVFLEILNRGKSNVSRYLFQSDRKTPFRVETLDGVKLRDAFLFERGFTVAWVGWQFDLPKGTIRVDVPAVPAPGLVREAIAPDAKELASGIHSLKESYCAADAEQAAATLSVKASFAGPAQLLLRSSWSFAHRDDGKAVPDACSILLPGGIKPGKEYEAVYQGAPSPVAGLGLAAVRDFVSYLKFGGVPSALRESPQTEQHVLGYGYSQSARFLRQYLYQGFNADEHGRQAFDAMFIASAGGGRGSFNQRYAMPGEAGNSVMSDLRPVDLFPFTDGDDTDPFTGKRDGLLDEAKKSKTVPKIFYTYSSSEYWARVGSLAYTTVDGKRELPIDGHARLYFFAGVPHAHGIFPVDKIGLTPGQTYENYGNFASSWWAFRALVLDLDAWMVSGEEPPPSVYPRPGHDLVAREQVRFPKIPGLEFPSYTPQNWRMDFGKEFAVSGVPTIEPPKLGPEYPVLVPQVDEDGNDRGGIALPFVAVPLGTFTGWNYELPKLESFHYLAGLIGSFQQFACTKADRDRSGDPRLSIAERYADRADYLAKVHAASLALVGRKLLLAEDLGAIEKESEGFWDGLTVDDQPHNRNKKLQ</sequence>
<dbReference type="AlphaFoldDB" id="A0A4Q0SWX0"/>
<feature type="chain" id="PRO_5020867506" description="Alpha/beta hydrolase domain-containing protein" evidence="1">
    <location>
        <begin position="26"/>
        <end position="690"/>
    </location>
</feature>
<gene>
    <name evidence="3" type="ORF">GRAN_4746</name>
</gene>
<dbReference type="EMBL" id="RDSM01000004">
    <property type="protein sequence ID" value="RXH54450.1"/>
    <property type="molecule type" value="Genomic_DNA"/>
</dbReference>
<organism evidence="3 4">
    <name type="scientific">Granulicella sibirica</name>
    <dbReference type="NCBI Taxonomy" id="2479048"/>
    <lineage>
        <taxon>Bacteria</taxon>
        <taxon>Pseudomonadati</taxon>
        <taxon>Acidobacteriota</taxon>
        <taxon>Terriglobia</taxon>
        <taxon>Terriglobales</taxon>
        <taxon>Acidobacteriaceae</taxon>
        <taxon>Granulicella</taxon>
    </lineage>
</organism>
<reference evidence="4" key="2">
    <citation type="submission" date="2019-02" db="EMBL/GenBank/DDBJ databases">
        <title>Granulicella sibirica sp. nov., a psychrotolerant acidobacterium isolated from an organic soil layer in forested tundra, West Siberia.</title>
        <authorList>
            <person name="Oshkin I.Y."/>
            <person name="Kulichevskaya I.S."/>
            <person name="Rijpstra W.I.C."/>
            <person name="Sinninghe Damste J.S."/>
            <person name="Rakitin A.L."/>
            <person name="Ravin N.V."/>
            <person name="Dedysh S.N."/>
        </authorList>
    </citation>
    <scope>NUCLEOTIDE SEQUENCE [LARGE SCALE GENOMIC DNA]</scope>
    <source>
        <strain evidence="4">AF10</strain>
    </source>
</reference>
<proteinExistence type="predicted"/>
<evidence type="ECO:0000313" key="4">
    <source>
        <dbReference type="Proteomes" id="UP000289437"/>
    </source>
</evidence>
<dbReference type="RefSeq" id="WP_128915330.1">
    <property type="nucleotide sequence ID" value="NZ_RDSM01000004.1"/>
</dbReference>